<evidence type="ECO:0000313" key="2">
    <source>
        <dbReference type="Proteomes" id="UP000050502"/>
    </source>
</evidence>
<dbReference type="Proteomes" id="UP000050502">
    <property type="component" value="Unassembled WGS sequence"/>
</dbReference>
<dbReference type="EMBL" id="LGKN01000005">
    <property type="protein sequence ID" value="KPL87763.1"/>
    <property type="molecule type" value="Genomic_DNA"/>
</dbReference>
<sequence length="88" mass="10095">MLAHYTARRFAHIEQALDTLVGCGAVEMLVDEKEQVLYRLTRDEATRQLILHILAACTDWAFRKRLVQWIFYHQATSGVQETVSGESS</sequence>
<comment type="caution">
    <text evidence="1">The sequence shown here is derived from an EMBL/GenBank/DDBJ whole genome shotgun (WGS) entry which is preliminary data.</text>
</comment>
<gene>
    <name evidence="1" type="ORF">SE16_09290</name>
</gene>
<evidence type="ECO:0000313" key="1">
    <source>
        <dbReference type="EMBL" id="KPL87763.1"/>
    </source>
</evidence>
<proteinExistence type="predicted"/>
<accession>A0A0P6YBY9</accession>
<name>A0A0P6YBY9_9CHLR</name>
<protein>
    <submittedName>
        <fullName evidence="1">Uncharacterized protein</fullName>
    </submittedName>
</protein>
<dbReference type="AlphaFoldDB" id="A0A0P6YBY9"/>
<organism evidence="1 2">
    <name type="scientific">Ardenticatena maritima</name>
    <dbReference type="NCBI Taxonomy" id="872965"/>
    <lineage>
        <taxon>Bacteria</taxon>
        <taxon>Bacillati</taxon>
        <taxon>Chloroflexota</taxon>
        <taxon>Ardenticatenia</taxon>
        <taxon>Ardenticatenales</taxon>
        <taxon>Ardenticatenaceae</taxon>
        <taxon>Ardenticatena</taxon>
    </lineage>
</organism>
<reference evidence="1 2" key="1">
    <citation type="submission" date="2015-07" db="EMBL/GenBank/DDBJ databases">
        <title>Whole genome sequence of Ardenticatena maritima DSM 23922.</title>
        <authorList>
            <person name="Hemp J."/>
            <person name="Ward L.M."/>
            <person name="Pace L.A."/>
            <person name="Fischer W.W."/>
        </authorList>
    </citation>
    <scope>NUCLEOTIDE SEQUENCE [LARGE SCALE GENOMIC DNA]</scope>
    <source>
        <strain evidence="1 2">110S</strain>
    </source>
</reference>